<dbReference type="PANTHER" id="PTHR42208:SF1">
    <property type="entry name" value="HEAVY METAL TRANSPORTER"/>
    <property type="match status" value="1"/>
</dbReference>
<organism evidence="3 4">
    <name type="scientific">Leptospira broomii serovar Hurstbridge str. 5399</name>
    <dbReference type="NCBI Taxonomy" id="1049789"/>
    <lineage>
        <taxon>Bacteria</taxon>
        <taxon>Pseudomonadati</taxon>
        <taxon>Spirochaetota</taxon>
        <taxon>Spirochaetia</taxon>
        <taxon>Leptospirales</taxon>
        <taxon>Leptospiraceae</taxon>
        <taxon>Leptospira</taxon>
    </lineage>
</organism>
<dbReference type="AlphaFoldDB" id="T0GNE8"/>
<dbReference type="Proteomes" id="UP000015454">
    <property type="component" value="Unassembled WGS sequence"/>
</dbReference>
<keyword evidence="1" id="KW-0472">Membrane</keyword>
<dbReference type="OrthoDB" id="9800141at2"/>
<feature type="transmembrane region" description="Helical" evidence="1">
    <location>
        <begin position="175"/>
        <end position="197"/>
    </location>
</feature>
<protein>
    <submittedName>
        <fullName evidence="3">DsbD family 2</fullName>
    </submittedName>
</protein>
<accession>T0GNE8</accession>
<dbReference type="PANTHER" id="PTHR42208">
    <property type="entry name" value="HEAVY METAL TRANSPORTER-RELATED"/>
    <property type="match status" value="1"/>
</dbReference>
<keyword evidence="4" id="KW-1185">Reference proteome</keyword>
<reference evidence="3" key="1">
    <citation type="submission" date="2013-05" db="EMBL/GenBank/DDBJ databases">
        <authorList>
            <person name="Harkins D.M."/>
            <person name="Durkin A.S."/>
            <person name="Brinkac L.M."/>
            <person name="Haft D.H."/>
            <person name="Selengut J.D."/>
            <person name="Sanka R."/>
            <person name="DePew J."/>
            <person name="Purushe J."/>
            <person name="Hartskeerl R.A."/>
            <person name="Ahmed A."/>
            <person name="van der Linden H."/>
            <person name="Goris M.G.A."/>
            <person name="Vinetz J.M."/>
            <person name="Sutton G.G."/>
            <person name="Nierman W.C."/>
            <person name="Fouts D.E."/>
        </authorList>
    </citation>
    <scope>NUCLEOTIDE SEQUENCE [LARGE SCALE GENOMIC DNA]</scope>
    <source>
        <strain evidence="3">5399</strain>
    </source>
</reference>
<evidence type="ECO:0000256" key="1">
    <source>
        <dbReference type="SAM" id="Phobius"/>
    </source>
</evidence>
<feature type="transmembrane region" description="Helical" evidence="1">
    <location>
        <begin position="6"/>
        <end position="34"/>
    </location>
</feature>
<feature type="transmembrane region" description="Helical" evidence="1">
    <location>
        <begin position="140"/>
        <end position="163"/>
    </location>
</feature>
<evidence type="ECO:0000259" key="2">
    <source>
        <dbReference type="Pfam" id="PF13386"/>
    </source>
</evidence>
<feature type="domain" description="Urease accessory protein UreH-like transmembrane" evidence="2">
    <location>
        <begin position="8"/>
        <end position="221"/>
    </location>
</feature>
<proteinExistence type="predicted"/>
<feature type="transmembrane region" description="Helical" evidence="1">
    <location>
        <begin position="85"/>
        <end position="107"/>
    </location>
</feature>
<keyword evidence="1" id="KW-1133">Transmembrane helix</keyword>
<feature type="transmembrane region" description="Helical" evidence="1">
    <location>
        <begin position="209"/>
        <end position="226"/>
    </location>
</feature>
<evidence type="ECO:0000313" key="3">
    <source>
        <dbReference type="EMBL" id="EQA46863.1"/>
    </source>
</evidence>
<sequence>MILPILGAAFLHGLTSSLHCVGMCGPFAGTLSLASGQRSRKENAFLQLCYNLGRLGSYSLIGALLGFVGQGANLVSTELGFIREIAAWISGIFVIVFGLSLLLGGGVSSASASFANRILGKVARPILEALRENSDKPFRLGLIGFNFGLVTGLLPCGVLYPAFALAFATGSPLNGGAVMASFFIGTFPLLFAFGYGFRSLALKLKGNTARFAGTLVILIGIGWIFFRFGHDHSNHTGHKPAPSESHSHHGH</sequence>
<keyword evidence="1" id="KW-0812">Transmembrane</keyword>
<name>T0GNE8_9LEPT</name>
<dbReference type="RefSeq" id="WP_010569550.1">
    <property type="nucleotide sequence ID" value="NZ_AHMO02000004.1"/>
</dbReference>
<dbReference type="Pfam" id="PF13386">
    <property type="entry name" value="DsbD_2"/>
    <property type="match status" value="1"/>
</dbReference>
<dbReference type="EMBL" id="AHMO02000004">
    <property type="protein sequence ID" value="EQA46863.1"/>
    <property type="molecule type" value="Genomic_DNA"/>
</dbReference>
<dbReference type="InterPro" id="IPR039447">
    <property type="entry name" value="UreH-like_TM_dom"/>
</dbReference>
<dbReference type="STRING" id="1049789.LEP1GSC050_1099"/>
<comment type="caution">
    <text evidence="3">The sequence shown here is derived from an EMBL/GenBank/DDBJ whole genome shotgun (WGS) entry which is preliminary data.</text>
</comment>
<gene>
    <name evidence="3" type="ORF">LEP1GSC050_1099</name>
</gene>
<evidence type="ECO:0000313" key="4">
    <source>
        <dbReference type="Proteomes" id="UP000015454"/>
    </source>
</evidence>
<feature type="transmembrane region" description="Helical" evidence="1">
    <location>
        <begin position="55"/>
        <end position="73"/>
    </location>
</feature>